<keyword evidence="3 5" id="KW-0500">Molybdenum</keyword>
<dbReference type="SUPFAM" id="SSF63882">
    <property type="entry name" value="MoeA N-terminal region -like"/>
    <property type="match status" value="1"/>
</dbReference>
<dbReference type="Gene3D" id="2.170.190.11">
    <property type="entry name" value="Molybdopterin biosynthesis moea protein, domain 3"/>
    <property type="match status" value="1"/>
</dbReference>
<organism evidence="8 9">
    <name type="scientific">Demequina litorisediminis</name>
    <dbReference type="NCBI Taxonomy" id="1849022"/>
    <lineage>
        <taxon>Bacteria</taxon>
        <taxon>Bacillati</taxon>
        <taxon>Actinomycetota</taxon>
        <taxon>Actinomycetes</taxon>
        <taxon>Micrococcales</taxon>
        <taxon>Demequinaceae</taxon>
        <taxon>Demequina</taxon>
    </lineage>
</organism>
<keyword evidence="5" id="KW-0808">Transferase</keyword>
<reference evidence="9" key="1">
    <citation type="journal article" date="2019" name="Int. J. Syst. Evol. Microbiol.">
        <title>The Global Catalogue of Microorganisms (GCM) 10K type strain sequencing project: providing services to taxonomists for standard genome sequencing and annotation.</title>
        <authorList>
            <consortium name="The Broad Institute Genomics Platform"/>
            <consortium name="The Broad Institute Genome Sequencing Center for Infectious Disease"/>
            <person name="Wu L."/>
            <person name="Ma J."/>
        </authorList>
    </citation>
    <scope>NUCLEOTIDE SEQUENCE [LARGE SCALE GENOMIC DNA]</scope>
    <source>
        <strain evidence="9">NBRC 112299</strain>
    </source>
</reference>
<evidence type="ECO:0000256" key="6">
    <source>
        <dbReference type="SAM" id="MobiDB-lite"/>
    </source>
</evidence>
<evidence type="ECO:0000256" key="3">
    <source>
        <dbReference type="ARBA" id="ARBA00022505"/>
    </source>
</evidence>
<dbReference type="EMBL" id="BSUN01000001">
    <property type="protein sequence ID" value="GMA34274.1"/>
    <property type="molecule type" value="Genomic_DNA"/>
</dbReference>
<dbReference type="InterPro" id="IPR036425">
    <property type="entry name" value="MoaB/Mog-like_dom_sf"/>
</dbReference>
<gene>
    <name evidence="8" type="ORF">GCM10025876_04780</name>
</gene>
<dbReference type="Proteomes" id="UP001157125">
    <property type="component" value="Unassembled WGS sequence"/>
</dbReference>
<dbReference type="SMART" id="SM00852">
    <property type="entry name" value="MoCF_biosynth"/>
    <property type="match status" value="1"/>
</dbReference>
<comment type="function">
    <text evidence="1 5">Catalyzes the insertion of molybdate into adenylated molybdopterin with the concomitant release of AMP.</text>
</comment>
<feature type="region of interest" description="Disordered" evidence="6">
    <location>
        <begin position="334"/>
        <end position="353"/>
    </location>
</feature>
<dbReference type="SUPFAM" id="SSF53218">
    <property type="entry name" value="Molybdenum cofactor biosynthesis proteins"/>
    <property type="match status" value="1"/>
</dbReference>
<dbReference type="InterPro" id="IPR036135">
    <property type="entry name" value="MoeA_linker/N_sf"/>
</dbReference>
<dbReference type="PANTHER" id="PTHR10192:SF5">
    <property type="entry name" value="GEPHYRIN"/>
    <property type="match status" value="1"/>
</dbReference>
<dbReference type="CDD" id="cd00887">
    <property type="entry name" value="MoeA"/>
    <property type="match status" value="1"/>
</dbReference>
<dbReference type="Gene3D" id="3.40.980.10">
    <property type="entry name" value="MoaB/Mog-like domain"/>
    <property type="match status" value="1"/>
</dbReference>
<dbReference type="Pfam" id="PF03453">
    <property type="entry name" value="MoeA_N"/>
    <property type="match status" value="1"/>
</dbReference>
<name>A0ABQ6IBZ9_9MICO</name>
<comment type="catalytic activity">
    <reaction evidence="4">
        <text>adenylyl-molybdopterin + molybdate = Mo-molybdopterin + AMP + H(+)</text>
        <dbReference type="Rhea" id="RHEA:35047"/>
        <dbReference type="ChEBI" id="CHEBI:15378"/>
        <dbReference type="ChEBI" id="CHEBI:36264"/>
        <dbReference type="ChEBI" id="CHEBI:62727"/>
        <dbReference type="ChEBI" id="CHEBI:71302"/>
        <dbReference type="ChEBI" id="CHEBI:456215"/>
        <dbReference type="EC" id="2.10.1.1"/>
    </reaction>
</comment>
<keyword evidence="5" id="KW-0501">Molybdenum cofactor biosynthesis</keyword>
<dbReference type="InterPro" id="IPR036688">
    <property type="entry name" value="MoeA_C_domain_IV_sf"/>
</dbReference>
<dbReference type="PANTHER" id="PTHR10192">
    <property type="entry name" value="MOLYBDOPTERIN BIOSYNTHESIS PROTEIN"/>
    <property type="match status" value="1"/>
</dbReference>
<dbReference type="Gene3D" id="3.90.105.10">
    <property type="entry name" value="Molybdopterin biosynthesis moea protein, domain 2"/>
    <property type="match status" value="1"/>
</dbReference>
<evidence type="ECO:0000313" key="8">
    <source>
        <dbReference type="EMBL" id="GMA34274.1"/>
    </source>
</evidence>
<evidence type="ECO:0000256" key="5">
    <source>
        <dbReference type="RuleBase" id="RU365090"/>
    </source>
</evidence>
<dbReference type="Gene3D" id="2.40.340.10">
    <property type="entry name" value="MoeA, C-terminal, domain IV"/>
    <property type="match status" value="1"/>
</dbReference>
<accession>A0ABQ6IBZ9</accession>
<dbReference type="InterPro" id="IPR038987">
    <property type="entry name" value="MoeA-like"/>
</dbReference>
<evidence type="ECO:0000259" key="7">
    <source>
        <dbReference type="SMART" id="SM00852"/>
    </source>
</evidence>
<evidence type="ECO:0000256" key="4">
    <source>
        <dbReference type="ARBA" id="ARBA00047317"/>
    </source>
</evidence>
<keyword evidence="5" id="KW-0479">Metal-binding</keyword>
<proteinExistence type="inferred from homology"/>
<comment type="similarity">
    <text evidence="2 5">Belongs to the MoeA family.</text>
</comment>
<dbReference type="InterPro" id="IPR005110">
    <property type="entry name" value="MoeA_linker/N"/>
</dbReference>
<dbReference type="EC" id="2.10.1.1" evidence="5"/>
<comment type="pathway">
    <text evidence="5">Cofactor biosynthesis; molybdopterin biosynthesis.</text>
</comment>
<comment type="cofactor">
    <cofactor evidence="5">
        <name>Mg(2+)</name>
        <dbReference type="ChEBI" id="CHEBI:18420"/>
    </cofactor>
</comment>
<evidence type="ECO:0000313" key="9">
    <source>
        <dbReference type="Proteomes" id="UP001157125"/>
    </source>
</evidence>
<evidence type="ECO:0000256" key="2">
    <source>
        <dbReference type="ARBA" id="ARBA00010763"/>
    </source>
</evidence>
<comment type="caution">
    <text evidence="8">The sequence shown here is derived from an EMBL/GenBank/DDBJ whole genome shotgun (WGS) entry which is preliminary data.</text>
</comment>
<feature type="domain" description="MoaB/Mog" evidence="7">
    <location>
        <begin position="152"/>
        <end position="286"/>
    </location>
</feature>
<protein>
    <recommendedName>
        <fullName evidence="5">Molybdopterin molybdenumtransferase</fullName>
        <ecNumber evidence="5">2.10.1.1</ecNumber>
    </recommendedName>
</protein>
<keyword evidence="9" id="KW-1185">Reference proteome</keyword>
<dbReference type="NCBIfam" id="NF045515">
    <property type="entry name" value="Glp_gephyrin"/>
    <property type="match status" value="1"/>
</dbReference>
<keyword evidence="5" id="KW-0460">Magnesium</keyword>
<dbReference type="Pfam" id="PF00994">
    <property type="entry name" value="MoCF_biosynth"/>
    <property type="match status" value="1"/>
</dbReference>
<evidence type="ECO:0000256" key="1">
    <source>
        <dbReference type="ARBA" id="ARBA00002901"/>
    </source>
</evidence>
<sequence length="353" mass="35029">MSLIDGMDRVLAEDVVATVDGPAFDNSAMDGYAVRTAEAVAGRTLPVSGDIPAGPGLPAPLAPGTTMRIMTGAPLPQGADAVVPVEATDGGVERVTFAESAVAGAHVRRRGEDVRVGDVVVAAGVLLGSWQLSAAASVGAVEIAVRRKPRIAVLATGDELVPPGTVPGPGQIIDSNSTLLAALVKGAGGVPVVLPRAGDTPEAVIAALDGVDADLIVTAGGASVGAYDPVKAALADRGVSFRAVAMQPGKPQGIGTVQGIPIACLPGNPVSVAVTFSVVVGAMVRTMLGAPEPLMPAAPAAVGWASPHGRASVRSRRVRSERCAEARHVRGLALPPGGVARQGTSPSGGACRG</sequence>
<dbReference type="InterPro" id="IPR001453">
    <property type="entry name" value="MoaB/Mog_dom"/>
</dbReference>